<comment type="caution">
    <text evidence="1">The sequence shown here is derived from an EMBL/GenBank/DDBJ whole genome shotgun (WGS) entry which is preliminary data.</text>
</comment>
<dbReference type="Proteomes" id="UP000054843">
    <property type="component" value="Unassembled WGS sequence"/>
</dbReference>
<accession>A0A0V1MW54</accession>
<evidence type="ECO:0000313" key="1">
    <source>
        <dbReference type="EMBL" id="KRZ76029.1"/>
    </source>
</evidence>
<reference evidence="1 2" key="1">
    <citation type="submission" date="2015-01" db="EMBL/GenBank/DDBJ databases">
        <title>Evolution of Trichinella species and genotypes.</title>
        <authorList>
            <person name="Korhonen P.K."/>
            <person name="Edoardo P."/>
            <person name="Giuseppe L.R."/>
            <person name="Gasser R.B."/>
        </authorList>
    </citation>
    <scope>NUCLEOTIDE SEQUENCE [LARGE SCALE GENOMIC DNA]</scope>
    <source>
        <strain evidence="1">ISS1980</strain>
    </source>
</reference>
<dbReference type="EMBL" id="JYDO01000032">
    <property type="protein sequence ID" value="KRZ76029.1"/>
    <property type="molecule type" value="Genomic_DNA"/>
</dbReference>
<protein>
    <submittedName>
        <fullName evidence="1">Uncharacterized protein</fullName>
    </submittedName>
</protein>
<keyword evidence="2" id="KW-1185">Reference proteome</keyword>
<proteinExistence type="predicted"/>
<name>A0A0V1MW54_9BILA</name>
<organism evidence="1 2">
    <name type="scientific">Trichinella papuae</name>
    <dbReference type="NCBI Taxonomy" id="268474"/>
    <lineage>
        <taxon>Eukaryota</taxon>
        <taxon>Metazoa</taxon>
        <taxon>Ecdysozoa</taxon>
        <taxon>Nematoda</taxon>
        <taxon>Enoplea</taxon>
        <taxon>Dorylaimia</taxon>
        <taxon>Trichinellida</taxon>
        <taxon>Trichinellidae</taxon>
        <taxon>Trichinella</taxon>
    </lineage>
</organism>
<gene>
    <name evidence="1" type="ORF">T10_10275</name>
</gene>
<evidence type="ECO:0000313" key="2">
    <source>
        <dbReference type="Proteomes" id="UP000054843"/>
    </source>
</evidence>
<sequence>MRLSAYSSGSQNPVDCDTLLKLQGWASFRVAEVWHMAQAPSEQTSTHLLQFRPFFYKAIQRVDFFASKAATHSLRTTELLHLLFNKISILILIS</sequence>
<dbReference type="AlphaFoldDB" id="A0A0V1MW54"/>